<feature type="region of interest" description="Disordered" evidence="1">
    <location>
        <begin position="13"/>
        <end position="61"/>
    </location>
</feature>
<reference evidence="2" key="2">
    <citation type="submission" date="2023-06" db="EMBL/GenBank/DDBJ databases">
        <authorList>
            <consortium name="Lawrence Berkeley National Laboratory"/>
            <person name="Haridas S."/>
            <person name="Hensen N."/>
            <person name="Bonometti L."/>
            <person name="Westerberg I."/>
            <person name="Brannstrom I.O."/>
            <person name="Guillou S."/>
            <person name="Cros-Aarteil S."/>
            <person name="Calhoun S."/>
            <person name="Kuo A."/>
            <person name="Mondo S."/>
            <person name="Pangilinan J."/>
            <person name="Riley R."/>
            <person name="LaButti K."/>
            <person name="Andreopoulos B."/>
            <person name="Lipzen A."/>
            <person name="Chen C."/>
            <person name="Yanf M."/>
            <person name="Daum C."/>
            <person name="Ng V."/>
            <person name="Clum A."/>
            <person name="Steindorff A."/>
            <person name="Ohm R."/>
            <person name="Martin F."/>
            <person name="Silar P."/>
            <person name="Natvig D."/>
            <person name="Lalanne C."/>
            <person name="Gautier V."/>
            <person name="Ament-velasquez S.L."/>
            <person name="Kruys A."/>
            <person name="Hutchinson M.I."/>
            <person name="Powell A.J."/>
            <person name="Barry K."/>
            <person name="Miller A.N."/>
            <person name="Grigoriev I.V."/>
            <person name="Debuchy R."/>
            <person name="Gladieux P."/>
            <person name="Thoren M.H."/>
            <person name="Johannesson H."/>
        </authorList>
    </citation>
    <scope>NUCLEOTIDE SEQUENCE</scope>
    <source>
        <strain evidence="2">CBS 232.78</strain>
    </source>
</reference>
<sequence length="161" mass="17372">MRVTDLFRRLVSHFSSSDPTPPETREAKQPAVAASTTTSSGTTLPKTTRKMPGLTSNSSSKYSQIPGPLGLASASLEGKVALVTGAALIARGWWTPPPCPPLCTAYTHHQTRLSPTSLPRPVPRLITCLPNDGFLRRSSVMSLSLASFLIRNIHVMPWIPN</sequence>
<protein>
    <submittedName>
        <fullName evidence="2">Uncharacterized protein</fullName>
    </submittedName>
</protein>
<comment type="caution">
    <text evidence="2">The sequence shown here is derived from an EMBL/GenBank/DDBJ whole genome shotgun (WGS) entry which is preliminary data.</text>
</comment>
<evidence type="ECO:0000313" key="2">
    <source>
        <dbReference type="EMBL" id="KAK3386054.1"/>
    </source>
</evidence>
<reference evidence="2" key="1">
    <citation type="journal article" date="2023" name="Mol. Phylogenet. Evol.">
        <title>Genome-scale phylogeny and comparative genomics of the fungal order Sordariales.</title>
        <authorList>
            <person name="Hensen N."/>
            <person name="Bonometti L."/>
            <person name="Westerberg I."/>
            <person name="Brannstrom I.O."/>
            <person name="Guillou S."/>
            <person name="Cros-Aarteil S."/>
            <person name="Calhoun S."/>
            <person name="Haridas S."/>
            <person name="Kuo A."/>
            <person name="Mondo S."/>
            <person name="Pangilinan J."/>
            <person name="Riley R."/>
            <person name="LaButti K."/>
            <person name="Andreopoulos B."/>
            <person name="Lipzen A."/>
            <person name="Chen C."/>
            <person name="Yan M."/>
            <person name="Daum C."/>
            <person name="Ng V."/>
            <person name="Clum A."/>
            <person name="Steindorff A."/>
            <person name="Ohm R.A."/>
            <person name="Martin F."/>
            <person name="Silar P."/>
            <person name="Natvig D.O."/>
            <person name="Lalanne C."/>
            <person name="Gautier V."/>
            <person name="Ament-Velasquez S.L."/>
            <person name="Kruys A."/>
            <person name="Hutchinson M.I."/>
            <person name="Powell A.J."/>
            <person name="Barry K."/>
            <person name="Miller A.N."/>
            <person name="Grigoriev I.V."/>
            <person name="Debuchy R."/>
            <person name="Gladieux P."/>
            <person name="Hiltunen Thoren M."/>
            <person name="Johannesson H."/>
        </authorList>
    </citation>
    <scope>NUCLEOTIDE SEQUENCE</scope>
    <source>
        <strain evidence="2">CBS 232.78</strain>
    </source>
</reference>
<accession>A0AAE0NR92</accession>
<evidence type="ECO:0000256" key="1">
    <source>
        <dbReference type="SAM" id="MobiDB-lite"/>
    </source>
</evidence>
<keyword evidence="3" id="KW-1185">Reference proteome</keyword>
<evidence type="ECO:0000313" key="3">
    <source>
        <dbReference type="Proteomes" id="UP001285441"/>
    </source>
</evidence>
<organism evidence="2 3">
    <name type="scientific">Podospora didyma</name>
    <dbReference type="NCBI Taxonomy" id="330526"/>
    <lineage>
        <taxon>Eukaryota</taxon>
        <taxon>Fungi</taxon>
        <taxon>Dikarya</taxon>
        <taxon>Ascomycota</taxon>
        <taxon>Pezizomycotina</taxon>
        <taxon>Sordariomycetes</taxon>
        <taxon>Sordariomycetidae</taxon>
        <taxon>Sordariales</taxon>
        <taxon>Podosporaceae</taxon>
        <taxon>Podospora</taxon>
    </lineage>
</organism>
<dbReference type="AlphaFoldDB" id="A0AAE0NR92"/>
<feature type="compositionally biased region" description="Low complexity" evidence="1">
    <location>
        <begin position="35"/>
        <end position="46"/>
    </location>
</feature>
<name>A0AAE0NR92_9PEZI</name>
<dbReference type="Proteomes" id="UP001285441">
    <property type="component" value="Unassembled WGS sequence"/>
</dbReference>
<dbReference type="EMBL" id="JAULSW010000004">
    <property type="protein sequence ID" value="KAK3386054.1"/>
    <property type="molecule type" value="Genomic_DNA"/>
</dbReference>
<proteinExistence type="predicted"/>
<gene>
    <name evidence="2" type="ORF">B0H63DRAFT_191220</name>
</gene>